<gene>
    <name evidence="1" type="ORF">VFH_V163440</name>
</gene>
<evidence type="ECO:0000313" key="2">
    <source>
        <dbReference type="Proteomes" id="UP001157006"/>
    </source>
</evidence>
<proteinExistence type="predicted"/>
<sequence length="124" mass="14628">MPRVWNSCRNRYRRVVLEKLCECSVVVESRTKFESVNEDGGGSRSVYWSMRDNIDLDLFDYAEWSRVNTSRLTEMVDWFMFMKVLYLVEVSEVNLNGYMAAGRILLNSYELCEMELAKLGEARR</sequence>
<keyword evidence="2" id="KW-1185">Reference proteome</keyword>
<dbReference type="EMBL" id="OX451740">
    <property type="protein sequence ID" value="CAI8615118.1"/>
    <property type="molecule type" value="Genomic_DNA"/>
</dbReference>
<dbReference type="AlphaFoldDB" id="A0AAV1B0M1"/>
<accession>A0AAV1B0M1</accession>
<reference evidence="1 2" key="1">
    <citation type="submission" date="2023-01" db="EMBL/GenBank/DDBJ databases">
        <authorList>
            <person name="Kreplak J."/>
        </authorList>
    </citation>
    <scope>NUCLEOTIDE SEQUENCE [LARGE SCALE GENOMIC DNA]</scope>
</reference>
<dbReference type="Proteomes" id="UP001157006">
    <property type="component" value="Chromosome 5"/>
</dbReference>
<name>A0AAV1B0M1_VICFA</name>
<protein>
    <submittedName>
        <fullName evidence="1">Uncharacterized protein</fullName>
    </submittedName>
</protein>
<evidence type="ECO:0000313" key="1">
    <source>
        <dbReference type="EMBL" id="CAI8615118.1"/>
    </source>
</evidence>
<organism evidence="1 2">
    <name type="scientific">Vicia faba</name>
    <name type="common">Broad bean</name>
    <name type="synonym">Faba vulgaris</name>
    <dbReference type="NCBI Taxonomy" id="3906"/>
    <lineage>
        <taxon>Eukaryota</taxon>
        <taxon>Viridiplantae</taxon>
        <taxon>Streptophyta</taxon>
        <taxon>Embryophyta</taxon>
        <taxon>Tracheophyta</taxon>
        <taxon>Spermatophyta</taxon>
        <taxon>Magnoliopsida</taxon>
        <taxon>eudicotyledons</taxon>
        <taxon>Gunneridae</taxon>
        <taxon>Pentapetalae</taxon>
        <taxon>rosids</taxon>
        <taxon>fabids</taxon>
        <taxon>Fabales</taxon>
        <taxon>Fabaceae</taxon>
        <taxon>Papilionoideae</taxon>
        <taxon>50 kb inversion clade</taxon>
        <taxon>NPAAA clade</taxon>
        <taxon>Hologalegina</taxon>
        <taxon>IRL clade</taxon>
        <taxon>Fabeae</taxon>
        <taxon>Vicia</taxon>
    </lineage>
</organism>